<keyword evidence="3 4" id="KW-0687">Ribonucleoprotein</keyword>
<dbReference type="Gene3D" id="1.10.168.20">
    <property type="entry name" value="Ribosomal protein S8e, subdomain"/>
    <property type="match status" value="1"/>
</dbReference>
<dbReference type="InterPro" id="IPR021109">
    <property type="entry name" value="Peptidase_aspartic_dom_sf"/>
</dbReference>
<dbReference type="PANTHER" id="PTHR10394">
    <property type="entry name" value="40S RIBOSOMAL PROTEIN S8"/>
    <property type="match status" value="1"/>
</dbReference>
<dbReference type="Gene3D" id="3.10.290.70">
    <property type="match status" value="1"/>
</dbReference>
<dbReference type="NCBIfam" id="TIGR00307">
    <property type="entry name" value="eS8"/>
    <property type="match status" value="1"/>
</dbReference>
<sequence>MVMNMRIHYPKKNQNSSDETKKILRIESYQNSSLKYKIPLKINDKISDCLVDLGCETTLIRLSDAQRLQVKWEPVEGPILSGFGNTRFRPIGLAFANIEIQGVTEENVEILIVDDMHINSPILLGHTFTERPTIQIIKTETDVIFRKVNNNKTCKCVLKCIKDVTIPTGNIKAIPVSSNESYSGKVYVNGSVRAYKSKEHYLLPGEYCISEGLGSVLVQNIGEQYITFKYGDLITRAFKIDDILQINQIEVTESLSDIPLINISNTITVEEKNKLECLLQEYKSCFSNNLSELGFTTETEMVFTNSVLGIGPDFTTNRSVSTSNMGISRDHWHKRRATGGKRAPIRKKRKYELGRPAANTKLGSQRIHLVRARGGNIKYRALRLDTGNFAWGSECATRKTRIIDVVYNASNNELVRTKTLVKNAIVVVDATPFRQWYESHYLLPLGRKKGAKLTEAEEAIINKKRSKKTAKKYLSRQRLSKVEAALEEQFHTGRLLACVASRPGQCGRADGYVLEGKELEFYLRKIKSKRAK</sequence>
<dbReference type="InterPro" id="IPR042563">
    <property type="entry name" value="Ribosomal_protein_eS8_euk"/>
</dbReference>
<proteinExistence type="inferred from homology"/>
<dbReference type="OrthoDB" id="1703270at2759"/>
<feature type="non-terminal residue" evidence="5">
    <location>
        <position position="532"/>
    </location>
</feature>
<dbReference type="InterPro" id="IPR001047">
    <property type="entry name" value="Ribosomal_eS8"/>
</dbReference>
<dbReference type="EMBL" id="OV170223">
    <property type="protein sequence ID" value="CAH0722867.1"/>
    <property type="molecule type" value="Genomic_DNA"/>
</dbReference>
<dbReference type="FunFam" id="1.10.168.20:FF:000001">
    <property type="entry name" value="40S ribosomal protein S8"/>
    <property type="match status" value="1"/>
</dbReference>
<evidence type="ECO:0000256" key="2">
    <source>
        <dbReference type="ARBA" id="ARBA00022980"/>
    </source>
</evidence>
<evidence type="ECO:0000256" key="4">
    <source>
        <dbReference type="RuleBase" id="RU000669"/>
    </source>
</evidence>
<organism evidence="5 6">
    <name type="scientific">Brenthis ino</name>
    <name type="common">lesser marbled fritillary</name>
    <dbReference type="NCBI Taxonomy" id="405034"/>
    <lineage>
        <taxon>Eukaryota</taxon>
        <taxon>Metazoa</taxon>
        <taxon>Ecdysozoa</taxon>
        <taxon>Arthropoda</taxon>
        <taxon>Hexapoda</taxon>
        <taxon>Insecta</taxon>
        <taxon>Pterygota</taxon>
        <taxon>Neoptera</taxon>
        <taxon>Endopterygota</taxon>
        <taxon>Lepidoptera</taxon>
        <taxon>Glossata</taxon>
        <taxon>Ditrysia</taxon>
        <taxon>Papilionoidea</taxon>
        <taxon>Nymphalidae</taxon>
        <taxon>Heliconiinae</taxon>
        <taxon>Argynnini</taxon>
        <taxon>Brenthis</taxon>
    </lineage>
</organism>
<evidence type="ECO:0000256" key="3">
    <source>
        <dbReference type="ARBA" id="ARBA00023274"/>
    </source>
</evidence>
<dbReference type="CDD" id="cd00303">
    <property type="entry name" value="retropepsin_like"/>
    <property type="match status" value="1"/>
</dbReference>
<dbReference type="Pfam" id="PF01201">
    <property type="entry name" value="Ribosomal_S8e"/>
    <property type="match status" value="1"/>
</dbReference>
<protein>
    <recommendedName>
        <fullName evidence="4">40S ribosomal protein S8</fullName>
    </recommendedName>
</protein>
<dbReference type="AlphaFoldDB" id="A0A8J9V0A2"/>
<evidence type="ECO:0000256" key="1">
    <source>
        <dbReference type="ARBA" id="ARBA00005257"/>
    </source>
</evidence>
<reference evidence="5" key="1">
    <citation type="submission" date="2021-12" db="EMBL/GenBank/DDBJ databases">
        <authorList>
            <person name="Martin H S."/>
        </authorList>
    </citation>
    <scope>NUCLEOTIDE SEQUENCE</scope>
</reference>
<dbReference type="PROSITE" id="PS01193">
    <property type="entry name" value="RIBOSOMAL_S8E"/>
    <property type="match status" value="1"/>
</dbReference>
<dbReference type="InterPro" id="IPR022309">
    <property type="entry name" value="Ribosomal_Se8/biogenesis_NSA2"/>
</dbReference>
<gene>
    <name evidence="5" type="ORF">BINO364_LOCUS8755</name>
</gene>
<dbReference type="SUPFAM" id="SSF50630">
    <property type="entry name" value="Acid proteases"/>
    <property type="match status" value="1"/>
</dbReference>
<comment type="similarity">
    <text evidence="1 4">Belongs to the eukaryotic ribosomal protein eS8 family.</text>
</comment>
<name>A0A8J9V0A2_9NEOP</name>
<dbReference type="GO" id="GO:0005840">
    <property type="term" value="C:ribosome"/>
    <property type="evidence" value="ECO:0007669"/>
    <property type="project" value="UniProtKB-KW"/>
</dbReference>
<evidence type="ECO:0000313" key="5">
    <source>
        <dbReference type="EMBL" id="CAH0722867.1"/>
    </source>
</evidence>
<dbReference type="Gene3D" id="2.40.70.10">
    <property type="entry name" value="Acid Proteases"/>
    <property type="match status" value="1"/>
</dbReference>
<dbReference type="CDD" id="cd11380">
    <property type="entry name" value="Ribosomal_S8e_like"/>
    <property type="match status" value="1"/>
</dbReference>
<evidence type="ECO:0000313" key="6">
    <source>
        <dbReference type="Proteomes" id="UP000838878"/>
    </source>
</evidence>
<dbReference type="InterPro" id="IPR018283">
    <property type="entry name" value="Ribosomal_eS8_CS"/>
</dbReference>
<dbReference type="Proteomes" id="UP000838878">
    <property type="component" value="Chromosome 3"/>
</dbReference>
<dbReference type="GO" id="GO:1990904">
    <property type="term" value="C:ribonucleoprotein complex"/>
    <property type="evidence" value="ECO:0007669"/>
    <property type="project" value="UniProtKB-KW"/>
</dbReference>
<dbReference type="Pfam" id="PF13975">
    <property type="entry name" value="gag-asp_proteas"/>
    <property type="match status" value="1"/>
</dbReference>
<accession>A0A8J9V0A2</accession>
<dbReference type="FunFam" id="3.10.290.70:FF:000004">
    <property type="entry name" value="40S ribosomal protein S8"/>
    <property type="match status" value="1"/>
</dbReference>
<keyword evidence="6" id="KW-1185">Reference proteome</keyword>
<dbReference type="GO" id="GO:0006412">
    <property type="term" value="P:translation"/>
    <property type="evidence" value="ECO:0007669"/>
    <property type="project" value="InterPro"/>
</dbReference>
<dbReference type="GO" id="GO:0003735">
    <property type="term" value="F:structural constituent of ribosome"/>
    <property type="evidence" value="ECO:0007669"/>
    <property type="project" value="InterPro"/>
</dbReference>
<keyword evidence="2 4" id="KW-0689">Ribosomal protein</keyword>